<evidence type="ECO:0000313" key="2">
    <source>
        <dbReference type="Proteomes" id="UP000765509"/>
    </source>
</evidence>
<name>A0A9Q3L0M6_9BASI</name>
<comment type="caution">
    <text evidence="1">The sequence shown here is derived from an EMBL/GenBank/DDBJ whole genome shotgun (WGS) entry which is preliminary data.</text>
</comment>
<dbReference type="AlphaFoldDB" id="A0A9Q3L0M6"/>
<gene>
    <name evidence="1" type="ORF">O181_130768</name>
</gene>
<reference evidence="1" key="1">
    <citation type="submission" date="2021-03" db="EMBL/GenBank/DDBJ databases">
        <title>Draft genome sequence of rust myrtle Austropuccinia psidii MF-1, a brazilian biotype.</title>
        <authorList>
            <person name="Quecine M.C."/>
            <person name="Pachon D.M.R."/>
            <person name="Bonatelli M.L."/>
            <person name="Correr F.H."/>
            <person name="Franceschini L.M."/>
            <person name="Leite T.F."/>
            <person name="Margarido G.R.A."/>
            <person name="Almeida C.A."/>
            <person name="Ferrarezi J.A."/>
            <person name="Labate C.A."/>
        </authorList>
    </citation>
    <scope>NUCLEOTIDE SEQUENCE</scope>
    <source>
        <strain evidence="1">MF-1</strain>
    </source>
</reference>
<sequence length="174" mass="20216">MNPSLEENILPLKIGLRIGMKPKKKNKTKKKILMKKVQIVMPTDETIYLPFTVEGSLNHLILGKKFCHYFSVIKSIHKSSIEVEESENSQDIGIEGEEEMKKKGEFYHSKEEEEGKNSLNTFKVNTFHSEGIYDMEHTHTVNEDFSEENQNHSALESQKNLICLRGTRKKLRRH</sequence>
<organism evidence="1 2">
    <name type="scientific">Austropuccinia psidii MF-1</name>
    <dbReference type="NCBI Taxonomy" id="1389203"/>
    <lineage>
        <taxon>Eukaryota</taxon>
        <taxon>Fungi</taxon>
        <taxon>Dikarya</taxon>
        <taxon>Basidiomycota</taxon>
        <taxon>Pucciniomycotina</taxon>
        <taxon>Pucciniomycetes</taxon>
        <taxon>Pucciniales</taxon>
        <taxon>Sphaerophragmiaceae</taxon>
        <taxon>Austropuccinia</taxon>
    </lineage>
</organism>
<keyword evidence="2" id="KW-1185">Reference proteome</keyword>
<dbReference type="EMBL" id="AVOT02141183">
    <property type="protein sequence ID" value="MBW0591053.1"/>
    <property type="molecule type" value="Genomic_DNA"/>
</dbReference>
<accession>A0A9Q3L0M6</accession>
<proteinExistence type="predicted"/>
<protein>
    <submittedName>
        <fullName evidence="1">Uncharacterized protein</fullName>
    </submittedName>
</protein>
<evidence type="ECO:0000313" key="1">
    <source>
        <dbReference type="EMBL" id="MBW0591053.1"/>
    </source>
</evidence>
<dbReference type="Proteomes" id="UP000765509">
    <property type="component" value="Unassembled WGS sequence"/>
</dbReference>